<evidence type="ECO:0000313" key="2">
    <source>
        <dbReference type="Proteomes" id="UP000015102"/>
    </source>
</evidence>
<evidence type="ECO:0008006" key="3">
    <source>
        <dbReference type="Google" id="ProtNLM"/>
    </source>
</evidence>
<reference evidence="1" key="2">
    <citation type="submission" date="2015-06" db="UniProtKB">
        <authorList>
            <consortium name="EnsemblMetazoa"/>
        </authorList>
    </citation>
    <scope>IDENTIFICATION</scope>
</reference>
<dbReference type="HOGENOM" id="CLU_2725088_0_0_1"/>
<organism evidence="1 2">
    <name type="scientific">Megaselia scalaris</name>
    <name type="common">Humpbacked fly</name>
    <name type="synonym">Phora scalaris</name>
    <dbReference type="NCBI Taxonomy" id="36166"/>
    <lineage>
        <taxon>Eukaryota</taxon>
        <taxon>Metazoa</taxon>
        <taxon>Ecdysozoa</taxon>
        <taxon>Arthropoda</taxon>
        <taxon>Hexapoda</taxon>
        <taxon>Insecta</taxon>
        <taxon>Pterygota</taxon>
        <taxon>Neoptera</taxon>
        <taxon>Endopterygota</taxon>
        <taxon>Diptera</taxon>
        <taxon>Brachycera</taxon>
        <taxon>Muscomorpha</taxon>
        <taxon>Platypezoidea</taxon>
        <taxon>Phoridae</taxon>
        <taxon>Megaseliini</taxon>
        <taxon>Megaselia</taxon>
    </lineage>
</organism>
<protein>
    <recommendedName>
        <fullName evidence="3">Reverse transcriptase domain-containing protein</fullName>
    </recommendedName>
</protein>
<proteinExistence type="predicted"/>
<dbReference type="EMBL" id="CAQQ02116625">
    <property type="status" value="NOT_ANNOTATED_CDS"/>
    <property type="molecule type" value="Genomic_DNA"/>
</dbReference>
<keyword evidence="2" id="KW-1185">Reference proteome</keyword>
<dbReference type="EnsemblMetazoa" id="MESCA000167-RA">
    <property type="protein sequence ID" value="MESCA000167-PA"/>
    <property type="gene ID" value="MESCA000167"/>
</dbReference>
<accession>T1GAB3</accession>
<name>T1GAB3_MEGSC</name>
<dbReference type="EMBL" id="CAQQ02116624">
    <property type="status" value="NOT_ANNOTATED_CDS"/>
    <property type="molecule type" value="Genomic_DNA"/>
</dbReference>
<reference evidence="2" key="1">
    <citation type="submission" date="2013-02" db="EMBL/GenBank/DDBJ databases">
        <authorList>
            <person name="Hughes D."/>
        </authorList>
    </citation>
    <scope>NUCLEOTIDE SEQUENCE</scope>
    <source>
        <strain>Durham</strain>
        <strain evidence="2">NC isolate 2 -- Noor lab</strain>
    </source>
</reference>
<evidence type="ECO:0000313" key="1">
    <source>
        <dbReference type="EnsemblMetazoa" id="MESCA000167-PA"/>
    </source>
</evidence>
<dbReference type="AlphaFoldDB" id="T1GAB3"/>
<sequence>MEMIMRASNSPTSNMVNENKSSQILEYSDDIDVIGRTKLYVDSIFLEIEKVASSYGLMVNGDKAKIEELRKP</sequence>
<dbReference type="Proteomes" id="UP000015102">
    <property type="component" value="Unassembled WGS sequence"/>
</dbReference>